<feature type="transmembrane region" description="Helical" evidence="9">
    <location>
        <begin position="158"/>
        <end position="178"/>
    </location>
</feature>
<feature type="transmembrane region" description="Helical" evidence="9">
    <location>
        <begin position="88"/>
        <end position="107"/>
    </location>
</feature>
<dbReference type="Proteomes" id="UP000582659">
    <property type="component" value="Unassembled WGS sequence"/>
</dbReference>
<accession>A0A1I7RUU0</accession>
<feature type="domain" description="Sphingomyelin synthase-like" evidence="10">
    <location>
        <begin position="155"/>
        <end position="227"/>
    </location>
</feature>
<keyword evidence="5" id="KW-0746">Sphingolipid metabolism</keyword>
<keyword evidence="7" id="KW-0443">Lipid metabolism</keyword>
<dbReference type="Proteomes" id="UP000659654">
    <property type="component" value="Unassembled WGS sequence"/>
</dbReference>
<comment type="subcellular location">
    <subcellularLocation>
        <location evidence="1">Membrane</location>
        <topology evidence="1">Multi-pass membrane protein</topology>
    </subcellularLocation>
</comment>
<organism evidence="12 14">
    <name type="scientific">Bursaphelenchus xylophilus</name>
    <name type="common">Pinewood nematode worm</name>
    <name type="synonym">Aphelenchoides xylophilus</name>
    <dbReference type="NCBI Taxonomy" id="6326"/>
    <lineage>
        <taxon>Eukaryota</taxon>
        <taxon>Metazoa</taxon>
        <taxon>Ecdysozoa</taxon>
        <taxon>Nematoda</taxon>
        <taxon>Chromadorea</taxon>
        <taxon>Rhabditida</taxon>
        <taxon>Tylenchina</taxon>
        <taxon>Tylenchomorpha</taxon>
        <taxon>Aphelenchoidea</taxon>
        <taxon>Aphelenchoididae</taxon>
        <taxon>Bursaphelenchus</taxon>
    </lineage>
</organism>
<dbReference type="PANTHER" id="PTHR21290:SF34">
    <property type="entry name" value="PHOSPHATIDYLCHOLINE:CERAMIDE CHOLINEPHOSPHOTRANSFERASE 3-RELATED"/>
    <property type="match status" value="1"/>
</dbReference>
<dbReference type="InterPro" id="IPR025749">
    <property type="entry name" value="Sphingomyelin_synth-like_dom"/>
</dbReference>
<feature type="transmembrane region" description="Helical" evidence="9">
    <location>
        <begin position="12"/>
        <end position="33"/>
    </location>
</feature>
<dbReference type="Proteomes" id="UP000095284">
    <property type="component" value="Unplaced"/>
</dbReference>
<keyword evidence="4 9" id="KW-0812">Transmembrane</keyword>
<dbReference type="GO" id="GO:0005789">
    <property type="term" value="C:endoplasmic reticulum membrane"/>
    <property type="evidence" value="ECO:0007669"/>
    <property type="project" value="TreeGrafter"/>
</dbReference>
<dbReference type="OrthoDB" id="422827at2759"/>
<feature type="transmembrane region" description="Helical" evidence="9">
    <location>
        <begin position="213"/>
        <end position="229"/>
    </location>
</feature>
<evidence type="ECO:0000256" key="9">
    <source>
        <dbReference type="SAM" id="Phobius"/>
    </source>
</evidence>
<evidence type="ECO:0000256" key="5">
    <source>
        <dbReference type="ARBA" id="ARBA00022919"/>
    </source>
</evidence>
<name>A0A1I7RUU0_BURXY</name>
<evidence type="ECO:0000313" key="14">
    <source>
        <dbReference type="WBParaSite" id="BXY_0450000.1"/>
    </source>
</evidence>
<dbReference type="GO" id="GO:0033188">
    <property type="term" value="F:sphingomyelin synthase activity"/>
    <property type="evidence" value="ECO:0007669"/>
    <property type="project" value="TreeGrafter"/>
</dbReference>
<keyword evidence="3" id="KW-0808">Transferase</keyword>
<sequence length="275" mass="32077">MPEGIPFEPLKLLFSIVFFFAAISCNWAALAYVHDFINLQALPDISYIIPQNEEIAFMGDIIGFLLTLCLVILMILHKHRHVVSKRIFFLGGWIYWMRCITLTMTHIPPGYVDGRIRCQFQVKNEEFRTFDLYWKRWVTLAKGLGTQDVNKPMLCGDLLFSGHTLIMCFSAMAVRYYIPKKLRLISYLTSIIAVIGMICMVISRAHYSADVLIAYWITTFVFTIYHAYIETLPFMREDTAASKLWLIKVADWLEENVDNDFFENKFQLPCFSWTI</sequence>
<dbReference type="GO" id="GO:0000139">
    <property type="term" value="C:Golgi membrane"/>
    <property type="evidence" value="ECO:0007669"/>
    <property type="project" value="TreeGrafter"/>
</dbReference>
<reference evidence="11" key="2">
    <citation type="submission" date="2020-09" db="EMBL/GenBank/DDBJ databases">
        <authorList>
            <person name="Kikuchi T."/>
        </authorList>
    </citation>
    <scope>NUCLEOTIDE SEQUENCE</scope>
    <source>
        <strain evidence="11">Ka4C1</strain>
    </source>
</reference>
<keyword evidence="13" id="KW-1185">Reference proteome</keyword>
<dbReference type="GO" id="GO:0005886">
    <property type="term" value="C:plasma membrane"/>
    <property type="evidence" value="ECO:0007669"/>
    <property type="project" value="TreeGrafter"/>
</dbReference>
<feature type="transmembrane region" description="Helical" evidence="9">
    <location>
        <begin position="185"/>
        <end position="207"/>
    </location>
</feature>
<protein>
    <submittedName>
        <fullName evidence="11">(pine wood nematode) hypothetical protein</fullName>
    </submittedName>
    <submittedName>
        <fullName evidence="14">PAP2_C domain-containing protein</fullName>
    </submittedName>
</protein>
<dbReference type="GO" id="GO:0046513">
    <property type="term" value="P:ceramide biosynthetic process"/>
    <property type="evidence" value="ECO:0007669"/>
    <property type="project" value="TreeGrafter"/>
</dbReference>
<evidence type="ECO:0000313" key="13">
    <source>
        <dbReference type="Proteomes" id="UP000659654"/>
    </source>
</evidence>
<dbReference type="WBParaSite" id="BXY_0450000.1">
    <property type="protein sequence ID" value="BXY_0450000.1"/>
    <property type="gene ID" value="BXY_0450000"/>
</dbReference>
<dbReference type="AlphaFoldDB" id="A0A1I7RUU0"/>
<dbReference type="InterPro" id="IPR045221">
    <property type="entry name" value="Sphingomyelin_synth-like"/>
</dbReference>
<dbReference type="eggNOG" id="KOG3058">
    <property type="taxonomic scope" value="Eukaryota"/>
</dbReference>
<evidence type="ECO:0000256" key="8">
    <source>
        <dbReference type="ARBA" id="ARBA00023136"/>
    </source>
</evidence>
<evidence type="ECO:0000256" key="1">
    <source>
        <dbReference type="ARBA" id="ARBA00004141"/>
    </source>
</evidence>
<reference evidence="14" key="1">
    <citation type="submission" date="2016-11" db="UniProtKB">
        <authorList>
            <consortium name="WormBaseParasite"/>
        </authorList>
    </citation>
    <scope>IDENTIFICATION</scope>
</reference>
<proteinExistence type="inferred from homology"/>
<evidence type="ECO:0000256" key="2">
    <source>
        <dbReference type="ARBA" id="ARBA00005441"/>
    </source>
</evidence>
<evidence type="ECO:0000256" key="7">
    <source>
        <dbReference type="ARBA" id="ARBA00023098"/>
    </source>
</evidence>
<dbReference type="SMR" id="A0A1I7RUU0"/>
<evidence type="ECO:0000313" key="12">
    <source>
        <dbReference type="Proteomes" id="UP000095284"/>
    </source>
</evidence>
<gene>
    <name evidence="11" type="ORF">BXYJ_LOCUS5894</name>
</gene>
<evidence type="ECO:0000259" key="10">
    <source>
        <dbReference type="Pfam" id="PF14360"/>
    </source>
</evidence>
<dbReference type="GO" id="GO:0047493">
    <property type="term" value="F:ceramide cholinephosphotransferase activity"/>
    <property type="evidence" value="ECO:0007669"/>
    <property type="project" value="TreeGrafter"/>
</dbReference>
<evidence type="ECO:0000256" key="6">
    <source>
        <dbReference type="ARBA" id="ARBA00022989"/>
    </source>
</evidence>
<evidence type="ECO:0000256" key="4">
    <source>
        <dbReference type="ARBA" id="ARBA00022692"/>
    </source>
</evidence>
<dbReference type="EMBL" id="CAJFDI010000003">
    <property type="protein sequence ID" value="CAD5219869.1"/>
    <property type="molecule type" value="Genomic_DNA"/>
</dbReference>
<evidence type="ECO:0000313" key="11">
    <source>
        <dbReference type="EMBL" id="CAD5219869.1"/>
    </source>
</evidence>
<comment type="similarity">
    <text evidence="2">Belongs to the sphingomyelin synthase family.</text>
</comment>
<keyword evidence="8 9" id="KW-0472">Membrane</keyword>
<evidence type="ECO:0000256" key="3">
    <source>
        <dbReference type="ARBA" id="ARBA00022679"/>
    </source>
</evidence>
<dbReference type="EMBL" id="CAJFCV020000003">
    <property type="protein sequence ID" value="CAG9105455.1"/>
    <property type="molecule type" value="Genomic_DNA"/>
</dbReference>
<dbReference type="Pfam" id="PF14360">
    <property type="entry name" value="PAP2_C"/>
    <property type="match status" value="1"/>
</dbReference>
<dbReference type="PANTHER" id="PTHR21290">
    <property type="entry name" value="SPHINGOMYELIN SYNTHETASE"/>
    <property type="match status" value="1"/>
</dbReference>
<keyword evidence="6 9" id="KW-1133">Transmembrane helix</keyword>
<feature type="transmembrane region" description="Helical" evidence="9">
    <location>
        <begin position="55"/>
        <end position="76"/>
    </location>
</feature>
<dbReference type="GO" id="GO:0006686">
    <property type="term" value="P:sphingomyelin biosynthetic process"/>
    <property type="evidence" value="ECO:0007669"/>
    <property type="project" value="TreeGrafter"/>
</dbReference>